<dbReference type="Proteomes" id="UP000576225">
    <property type="component" value="Unassembled WGS sequence"/>
</dbReference>
<name>A0A2U1B4J2_9BACT</name>
<dbReference type="RefSeq" id="WP_116883491.1">
    <property type="nucleotide sequence ID" value="NZ_CALXNT010000069.1"/>
</dbReference>
<dbReference type="PANTHER" id="PTHR30546">
    <property type="entry name" value="FLAVODOXIN-RELATED PROTEIN WRBA-RELATED"/>
    <property type="match status" value="1"/>
</dbReference>
<evidence type="ECO:0000313" key="3">
    <source>
        <dbReference type="EMBL" id="NMD85097.1"/>
    </source>
</evidence>
<comment type="caution">
    <text evidence="4">The sequence shown here is derived from an EMBL/GenBank/DDBJ whole genome shotgun (WGS) entry which is preliminary data.</text>
</comment>
<dbReference type="GeneID" id="78294796"/>
<sequence length="196" mass="20709">MKSLKVVIVYASRYGHTKLQAEAVARGAAAVPDSEVVMMTADEAAKRLDELDSADAIIMGTATYMGNMSSELKRFMEESVSRWGKQMWSGKVAGGFTNSSNFSGDKLNTLLGIVVFAMQQGMIWVGVGQLVGANEPDGGRSNEGFGPNAVNRNSASIGPMASSFQVKAPEAPPAGDIATAEAYGRRVAEVALKLKK</sequence>
<dbReference type="GO" id="GO:0010181">
    <property type="term" value="F:FMN binding"/>
    <property type="evidence" value="ECO:0007669"/>
    <property type="project" value="InterPro"/>
</dbReference>
<evidence type="ECO:0000313" key="6">
    <source>
        <dbReference type="Proteomes" id="UP000576225"/>
    </source>
</evidence>
<dbReference type="EMBL" id="JABAEW010000001">
    <property type="protein sequence ID" value="NMD85097.1"/>
    <property type="molecule type" value="Genomic_DNA"/>
</dbReference>
<keyword evidence="5" id="KW-1185">Reference proteome</keyword>
<dbReference type="InterPro" id="IPR008254">
    <property type="entry name" value="Flavodoxin/NO_synth"/>
</dbReference>
<dbReference type="AlphaFoldDB" id="A0A2U1B4J2"/>
<dbReference type="GO" id="GO:0009055">
    <property type="term" value="F:electron transfer activity"/>
    <property type="evidence" value="ECO:0007669"/>
    <property type="project" value="InterPro"/>
</dbReference>
<dbReference type="GO" id="GO:0003955">
    <property type="term" value="F:NAD(P)H dehydrogenase (quinone) activity"/>
    <property type="evidence" value="ECO:0007669"/>
    <property type="project" value="TreeGrafter"/>
</dbReference>
<dbReference type="Proteomes" id="UP000245959">
    <property type="component" value="Unassembled WGS sequence"/>
</dbReference>
<proteinExistence type="predicted"/>
<dbReference type="Gene3D" id="3.40.50.360">
    <property type="match status" value="1"/>
</dbReference>
<feature type="domain" description="Flavodoxin-like" evidence="2">
    <location>
        <begin position="6"/>
        <end position="188"/>
    </location>
</feature>
<dbReference type="PROSITE" id="PS00201">
    <property type="entry name" value="FLAVODOXIN"/>
    <property type="match status" value="1"/>
</dbReference>
<organism evidence="4 5">
    <name type="scientific">Victivallis vadensis</name>
    <dbReference type="NCBI Taxonomy" id="172901"/>
    <lineage>
        <taxon>Bacteria</taxon>
        <taxon>Pseudomonadati</taxon>
        <taxon>Lentisphaerota</taxon>
        <taxon>Lentisphaeria</taxon>
        <taxon>Victivallales</taxon>
        <taxon>Victivallaceae</taxon>
        <taxon>Victivallis</taxon>
    </lineage>
</organism>
<evidence type="ECO:0000259" key="2">
    <source>
        <dbReference type="PROSITE" id="PS50902"/>
    </source>
</evidence>
<dbReference type="InterPro" id="IPR005025">
    <property type="entry name" value="FMN_Rdtase-like_dom"/>
</dbReference>
<reference evidence="4 5" key="1">
    <citation type="submission" date="2018-04" db="EMBL/GenBank/DDBJ databases">
        <title>Genomic Encyclopedia of Type Strains, Phase IV (KMG-IV): sequencing the most valuable type-strain genomes for metagenomic binning, comparative biology and taxonomic classification.</title>
        <authorList>
            <person name="Goeker M."/>
        </authorList>
    </citation>
    <scope>NUCLEOTIDE SEQUENCE [LARGE SCALE GENOMIC DNA]</scope>
    <source>
        <strain evidence="4 5">DSM 14823</strain>
    </source>
</reference>
<dbReference type="GO" id="GO:0016020">
    <property type="term" value="C:membrane"/>
    <property type="evidence" value="ECO:0007669"/>
    <property type="project" value="TreeGrafter"/>
</dbReference>
<dbReference type="EMBL" id="QEKH01000008">
    <property type="protein sequence ID" value="PVY43590.1"/>
    <property type="molecule type" value="Genomic_DNA"/>
</dbReference>
<evidence type="ECO:0000313" key="4">
    <source>
        <dbReference type="EMBL" id="PVY43590.1"/>
    </source>
</evidence>
<dbReference type="SUPFAM" id="SSF52218">
    <property type="entry name" value="Flavoproteins"/>
    <property type="match status" value="1"/>
</dbReference>
<evidence type="ECO:0000313" key="5">
    <source>
        <dbReference type="Proteomes" id="UP000245959"/>
    </source>
</evidence>
<dbReference type="InterPro" id="IPR001226">
    <property type="entry name" value="Flavodoxin_CS"/>
</dbReference>
<dbReference type="PROSITE" id="PS50902">
    <property type="entry name" value="FLAVODOXIN_LIKE"/>
    <property type="match status" value="1"/>
</dbReference>
<gene>
    <name evidence="4" type="ORF">C8D82_108117</name>
    <name evidence="3" type="ORF">HF882_00715</name>
</gene>
<evidence type="ECO:0000256" key="1">
    <source>
        <dbReference type="ARBA" id="ARBA00001917"/>
    </source>
</evidence>
<protein>
    <submittedName>
        <fullName evidence="4">Multimeric flavodoxin WrbA</fullName>
    </submittedName>
    <submittedName>
        <fullName evidence="3">NADPH-dependent FMN reductase</fullName>
    </submittedName>
</protein>
<reference evidence="3 6" key="2">
    <citation type="submission" date="2020-04" db="EMBL/GenBank/DDBJ databases">
        <authorList>
            <person name="Hitch T.C.A."/>
            <person name="Wylensek D."/>
            <person name="Clavel T."/>
        </authorList>
    </citation>
    <scope>NUCLEOTIDE SEQUENCE [LARGE SCALE GENOMIC DNA]</scope>
    <source>
        <strain evidence="3 6">COR2-253-APC-1A</strain>
    </source>
</reference>
<dbReference type="InterPro" id="IPR029039">
    <property type="entry name" value="Flavoprotein-like_sf"/>
</dbReference>
<dbReference type="Pfam" id="PF03358">
    <property type="entry name" value="FMN_red"/>
    <property type="match status" value="1"/>
</dbReference>
<comment type="cofactor">
    <cofactor evidence="1">
        <name>FMN</name>
        <dbReference type="ChEBI" id="CHEBI:58210"/>
    </cofactor>
</comment>
<dbReference type="PANTHER" id="PTHR30546:SF23">
    <property type="entry name" value="FLAVOPROTEIN-LIKE PROTEIN YCP4-RELATED"/>
    <property type="match status" value="1"/>
</dbReference>
<accession>A0A2U1B4J2</accession>